<evidence type="ECO:0000256" key="4">
    <source>
        <dbReference type="PROSITE-ProRule" id="PRU00335"/>
    </source>
</evidence>
<evidence type="ECO:0000313" key="8">
    <source>
        <dbReference type="Proteomes" id="UP001589575"/>
    </source>
</evidence>
<dbReference type="Proteomes" id="UP001589575">
    <property type="component" value="Unassembled WGS sequence"/>
</dbReference>
<dbReference type="PANTHER" id="PTHR30055">
    <property type="entry name" value="HTH-TYPE TRANSCRIPTIONAL REGULATOR RUTR"/>
    <property type="match status" value="1"/>
</dbReference>
<comment type="caution">
    <text evidence="7">The sequence shown here is derived from an EMBL/GenBank/DDBJ whole genome shotgun (WGS) entry which is preliminary data.</text>
</comment>
<dbReference type="Pfam" id="PF17754">
    <property type="entry name" value="TetR_C_14"/>
    <property type="match status" value="1"/>
</dbReference>
<evidence type="ECO:0000256" key="3">
    <source>
        <dbReference type="ARBA" id="ARBA00023163"/>
    </source>
</evidence>
<dbReference type="InterPro" id="IPR041347">
    <property type="entry name" value="MftR_C"/>
</dbReference>
<protein>
    <submittedName>
        <fullName evidence="7">TetR/AcrR family transcriptional regulator</fullName>
    </submittedName>
</protein>
<dbReference type="EMBL" id="JBHMFI010000023">
    <property type="protein sequence ID" value="MFB9075261.1"/>
    <property type="molecule type" value="Genomic_DNA"/>
</dbReference>
<feature type="DNA-binding region" description="H-T-H motif" evidence="4">
    <location>
        <begin position="52"/>
        <end position="71"/>
    </location>
</feature>
<dbReference type="PANTHER" id="PTHR30055:SF234">
    <property type="entry name" value="HTH-TYPE TRANSCRIPTIONAL REGULATOR BETI"/>
    <property type="match status" value="1"/>
</dbReference>
<evidence type="ECO:0000256" key="1">
    <source>
        <dbReference type="ARBA" id="ARBA00023015"/>
    </source>
</evidence>
<keyword evidence="2 4" id="KW-0238">DNA-binding</keyword>
<organism evidence="7 8">
    <name type="scientific">Citricoccus parietis</name>
    <dbReference type="NCBI Taxonomy" id="592307"/>
    <lineage>
        <taxon>Bacteria</taxon>
        <taxon>Bacillati</taxon>
        <taxon>Actinomycetota</taxon>
        <taxon>Actinomycetes</taxon>
        <taxon>Micrococcales</taxon>
        <taxon>Micrococcaceae</taxon>
        <taxon>Citricoccus</taxon>
    </lineage>
</organism>
<proteinExistence type="predicted"/>
<dbReference type="Gene3D" id="1.10.10.60">
    <property type="entry name" value="Homeodomain-like"/>
    <property type="match status" value="1"/>
</dbReference>
<dbReference type="InterPro" id="IPR050109">
    <property type="entry name" value="HTH-type_TetR-like_transc_reg"/>
</dbReference>
<name>A0ABV5G8P5_9MICC</name>
<dbReference type="SUPFAM" id="SSF46689">
    <property type="entry name" value="Homeodomain-like"/>
    <property type="match status" value="1"/>
</dbReference>
<accession>A0ABV5G8P5</accession>
<sequence length="216" mass="23453">MVTTSLPSDASHDAGPDGLGGGLRERKKRATRMALRWAAVRLASERGLDNVTTEEIAAEANVSQRTLFNYFGSKEEVIVGDDPELGHHAASALRTRPESEPPLQALKAVFVELSETMTVDRDLWRARMRIIHENPSLYPGLLGSSAGFVRELAGAVAERTGLDPERDAYPSLVVSVVMSAVRTTVQHHLSNGIERPVPELVAEALDQVMAGLPQPR</sequence>
<keyword evidence="8" id="KW-1185">Reference proteome</keyword>
<dbReference type="PROSITE" id="PS50977">
    <property type="entry name" value="HTH_TETR_2"/>
    <property type="match status" value="1"/>
</dbReference>
<dbReference type="InterPro" id="IPR001647">
    <property type="entry name" value="HTH_TetR"/>
</dbReference>
<dbReference type="Gene3D" id="1.10.357.10">
    <property type="entry name" value="Tetracycline Repressor, domain 2"/>
    <property type="match status" value="1"/>
</dbReference>
<dbReference type="InterPro" id="IPR009057">
    <property type="entry name" value="Homeodomain-like_sf"/>
</dbReference>
<dbReference type="InterPro" id="IPR023772">
    <property type="entry name" value="DNA-bd_HTH_TetR-type_CS"/>
</dbReference>
<evidence type="ECO:0000256" key="2">
    <source>
        <dbReference type="ARBA" id="ARBA00023125"/>
    </source>
</evidence>
<gene>
    <name evidence="7" type="ORF">ACFFX0_30445</name>
</gene>
<reference evidence="7 8" key="1">
    <citation type="submission" date="2024-09" db="EMBL/GenBank/DDBJ databases">
        <authorList>
            <person name="Sun Q."/>
            <person name="Mori K."/>
        </authorList>
    </citation>
    <scope>NUCLEOTIDE SEQUENCE [LARGE SCALE GENOMIC DNA]</scope>
    <source>
        <strain evidence="7 8">CCM 7609</strain>
    </source>
</reference>
<evidence type="ECO:0000313" key="7">
    <source>
        <dbReference type="EMBL" id="MFB9075261.1"/>
    </source>
</evidence>
<dbReference type="RefSeq" id="WP_378040753.1">
    <property type="nucleotide sequence ID" value="NZ_JBHLWH010000018.1"/>
</dbReference>
<dbReference type="PROSITE" id="PS01081">
    <property type="entry name" value="HTH_TETR_1"/>
    <property type="match status" value="1"/>
</dbReference>
<dbReference type="PRINTS" id="PR00455">
    <property type="entry name" value="HTHTETR"/>
</dbReference>
<dbReference type="Pfam" id="PF00440">
    <property type="entry name" value="TetR_N"/>
    <property type="match status" value="1"/>
</dbReference>
<feature type="domain" description="HTH tetR-type" evidence="6">
    <location>
        <begin position="29"/>
        <end position="89"/>
    </location>
</feature>
<keyword evidence="1" id="KW-0805">Transcription regulation</keyword>
<keyword evidence="3" id="KW-0804">Transcription</keyword>
<feature type="region of interest" description="Disordered" evidence="5">
    <location>
        <begin position="1"/>
        <end position="25"/>
    </location>
</feature>
<evidence type="ECO:0000259" key="6">
    <source>
        <dbReference type="PROSITE" id="PS50977"/>
    </source>
</evidence>
<evidence type="ECO:0000256" key="5">
    <source>
        <dbReference type="SAM" id="MobiDB-lite"/>
    </source>
</evidence>